<feature type="domain" description="Arginosuccinate synthase-like N-terminal" evidence="12">
    <location>
        <begin position="11"/>
        <end position="175"/>
    </location>
</feature>
<dbReference type="InterPro" id="IPR014729">
    <property type="entry name" value="Rossmann-like_a/b/a_fold"/>
</dbReference>
<dbReference type="Pfam" id="PF20979">
    <property type="entry name" value="Arginosuc_syn_C"/>
    <property type="match status" value="1"/>
</dbReference>
<comment type="caution">
    <text evidence="14">The sequence shown here is derived from an EMBL/GenBank/DDBJ whole genome shotgun (WGS) entry which is preliminary data.</text>
</comment>
<dbReference type="InterPro" id="IPR048267">
    <property type="entry name" value="Arginosuc_syn_N"/>
</dbReference>
<keyword evidence="5" id="KW-0055">Arginine biosynthesis</keyword>
<evidence type="ECO:0000256" key="2">
    <source>
        <dbReference type="ARBA" id="ARBA00011881"/>
    </source>
</evidence>
<dbReference type="OrthoDB" id="1688907at2759"/>
<evidence type="ECO:0000256" key="5">
    <source>
        <dbReference type="ARBA" id="ARBA00022571"/>
    </source>
</evidence>
<evidence type="ECO:0000256" key="6">
    <source>
        <dbReference type="ARBA" id="ARBA00022598"/>
    </source>
</evidence>
<dbReference type="InterPro" id="IPR023434">
    <property type="entry name" value="Arginosuc_synth_type_1_subfam"/>
</dbReference>
<dbReference type="SUPFAM" id="SSF52402">
    <property type="entry name" value="Adenine nucleotide alpha hydrolases-like"/>
    <property type="match status" value="1"/>
</dbReference>
<comment type="similarity">
    <text evidence="11">Belongs to the argininosuccinate synthase family. Type 1 subfamily.</text>
</comment>
<reference evidence="14 15" key="1">
    <citation type="submission" date="2016-07" db="EMBL/GenBank/DDBJ databases">
        <title>Pervasive Adenine N6-methylation of Active Genes in Fungi.</title>
        <authorList>
            <consortium name="DOE Joint Genome Institute"/>
            <person name="Mondo S.J."/>
            <person name="Dannebaum R.O."/>
            <person name="Kuo R.C."/>
            <person name="Labutti K."/>
            <person name="Haridas S."/>
            <person name="Kuo A."/>
            <person name="Salamov A."/>
            <person name="Ahrendt S.R."/>
            <person name="Lipzen A."/>
            <person name="Sullivan W."/>
            <person name="Andreopoulos W.B."/>
            <person name="Clum A."/>
            <person name="Lindquist E."/>
            <person name="Daum C."/>
            <person name="Ramamoorthy G.K."/>
            <person name="Gryganskyi A."/>
            <person name="Culley D."/>
            <person name="Magnuson J.K."/>
            <person name="James T.Y."/>
            <person name="O'Malley M.A."/>
            <person name="Stajich J.E."/>
            <person name="Spatafora J.W."/>
            <person name="Visel A."/>
            <person name="Grigoriev I.V."/>
        </authorList>
    </citation>
    <scope>NUCLEOTIDE SEQUENCE [LARGE SCALE GENOMIC DNA]</scope>
    <source>
        <strain evidence="14 15">PL171</strain>
    </source>
</reference>
<dbReference type="GO" id="GO:0000053">
    <property type="term" value="P:argininosuccinate metabolic process"/>
    <property type="evidence" value="ECO:0007669"/>
    <property type="project" value="TreeGrafter"/>
</dbReference>
<dbReference type="Proteomes" id="UP000193411">
    <property type="component" value="Unassembled WGS sequence"/>
</dbReference>
<evidence type="ECO:0000256" key="11">
    <source>
        <dbReference type="ARBA" id="ARBA00060987"/>
    </source>
</evidence>
<keyword evidence="8" id="KW-0547">Nucleotide-binding</keyword>
<protein>
    <recommendedName>
        <fullName evidence="4">Argininosuccinate synthase</fullName>
        <ecNumber evidence="3">6.3.4.5</ecNumber>
    </recommendedName>
    <alternativeName>
        <fullName evidence="10">Citrulline--aspartate ligase</fullName>
    </alternativeName>
</protein>
<evidence type="ECO:0000256" key="10">
    <source>
        <dbReference type="ARBA" id="ARBA00029916"/>
    </source>
</evidence>
<dbReference type="GO" id="GO:0004055">
    <property type="term" value="F:argininosuccinate synthase activity"/>
    <property type="evidence" value="ECO:0007669"/>
    <property type="project" value="UniProtKB-EC"/>
</dbReference>
<keyword evidence="7" id="KW-0028">Amino-acid biosynthesis</keyword>
<dbReference type="PANTHER" id="PTHR11587:SF2">
    <property type="entry name" value="ARGININOSUCCINATE SYNTHASE"/>
    <property type="match status" value="1"/>
</dbReference>
<evidence type="ECO:0000259" key="13">
    <source>
        <dbReference type="Pfam" id="PF20979"/>
    </source>
</evidence>
<evidence type="ECO:0000256" key="9">
    <source>
        <dbReference type="ARBA" id="ARBA00022840"/>
    </source>
</evidence>
<dbReference type="EMBL" id="MCFL01000053">
    <property type="protein sequence ID" value="ORZ31917.1"/>
    <property type="molecule type" value="Genomic_DNA"/>
</dbReference>
<dbReference type="GO" id="GO:0005737">
    <property type="term" value="C:cytoplasm"/>
    <property type="evidence" value="ECO:0007669"/>
    <property type="project" value="TreeGrafter"/>
</dbReference>
<dbReference type="GO" id="GO:0005524">
    <property type="term" value="F:ATP binding"/>
    <property type="evidence" value="ECO:0007669"/>
    <property type="project" value="UniProtKB-KW"/>
</dbReference>
<evidence type="ECO:0000256" key="4">
    <source>
        <dbReference type="ARBA" id="ARBA00014810"/>
    </source>
</evidence>
<evidence type="ECO:0000259" key="12">
    <source>
        <dbReference type="Pfam" id="PF00764"/>
    </source>
</evidence>
<dbReference type="InterPro" id="IPR018223">
    <property type="entry name" value="Arginosuc_synth_CS"/>
</dbReference>
<dbReference type="InterPro" id="IPR001518">
    <property type="entry name" value="Arginosuc_synth"/>
</dbReference>
<dbReference type="InterPro" id="IPR048268">
    <property type="entry name" value="Arginosuc_syn_C"/>
</dbReference>
<dbReference type="GO" id="GO:0006526">
    <property type="term" value="P:L-arginine biosynthetic process"/>
    <property type="evidence" value="ECO:0007669"/>
    <property type="project" value="UniProtKB-UniPathway"/>
</dbReference>
<comment type="pathway">
    <text evidence="1">Amino-acid biosynthesis; L-arginine biosynthesis; L-arginine from L-ornithine and carbamoyl phosphate: step 2/3.</text>
</comment>
<keyword evidence="9" id="KW-0067">ATP-binding</keyword>
<gene>
    <name evidence="14" type="ORF">BCR44DRAFT_37253</name>
</gene>
<dbReference type="STRING" id="765915.A0A1Y2HBD9"/>
<dbReference type="GO" id="GO:0000050">
    <property type="term" value="P:urea cycle"/>
    <property type="evidence" value="ECO:0007669"/>
    <property type="project" value="TreeGrafter"/>
</dbReference>
<proteinExistence type="inferred from homology"/>
<dbReference type="PROSITE" id="PS00564">
    <property type="entry name" value="ARGININOSUCCIN_SYN_1"/>
    <property type="match status" value="1"/>
</dbReference>
<evidence type="ECO:0000256" key="3">
    <source>
        <dbReference type="ARBA" id="ARBA00012286"/>
    </source>
</evidence>
<dbReference type="Pfam" id="PF00764">
    <property type="entry name" value="Arginosuc_synth"/>
    <property type="match status" value="1"/>
</dbReference>
<dbReference type="InterPro" id="IPR024074">
    <property type="entry name" value="AS_cat/multimer_dom_body"/>
</dbReference>
<dbReference type="FunFam" id="3.40.50.620:FF:000019">
    <property type="entry name" value="Argininosuccinate synthase"/>
    <property type="match status" value="1"/>
</dbReference>
<dbReference type="HAMAP" id="MF_00005">
    <property type="entry name" value="Arg_succ_synth_type1"/>
    <property type="match status" value="1"/>
</dbReference>
<evidence type="ECO:0000313" key="15">
    <source>
        <dbReference type="Proteomes" id="UP000193411"/>
    </source>
</evidence>
<dbReference type="CDD" id="cd01999">
    <property type="entry name" value="ASS"/>
    <property type="match status" value="1"/>
</dbReference>
<dbReference type="EC" id="6.3.4.5" evidence="3"/>
<dbReference type="Gene3D" id="3.40.50.620">
    <property type="entry name" value="HUPs"/>
    <property type="match status" value="1"/>
</dbReference>
<evidence type="ECO:0000313" key="14">
    <source>
        <dbReference type="EMBL" id="ORZ31917.1"/>
    </source>
</evidence>
<dbReference type="FunFam" id="3.90.1260.10:FF:000003">
    <property type="entry name" value="Argininosuccinate synthase"/>
    <property type="match status" value="1"/>
</dbReference>
<evidence type="ECO:0000256" key="1">
    <source>
        <dbReference type="ARBA" id="ARBA00004967"/>
    </source>
</evidence>
<dbReference type="NCBIfam" id="TIGR00032">
    <property type="entry name" value="argG"/>
    <property type="match status" value="1"/>
</dbReference>
<dbReference type="SUPFAM" id="SSF69864">
    <property type="entry name" value="Argininosuccinate synthetase, C-terminal domain"/>
    <property type="match status" value="1"/>
</dbReference>
<evidence type="ECO:0000256" key="8">
    <source>
        <dbReference type="ARBA" id="ARBA00022741"/>
    </source>
</evidence>
<comment type="subunit">
    <text evidence="2">Homotetramer.</text>
</comment>
<accession>A0A1Y2HBD9</accession>
<sequence>MSTTATKSKGRVCLAYSGGLDTSCILAWLIDEGFEVVAFMADVGQEEDFEAARAKALKVGAKSVHIVDVREQFVKDIVYPAVQANATYENDYLLGTSLARPIITQAQIQVAKLEKCDYVSHGCTGKGNDQVRFELGYYALQPSIKVISPWRIPAFYERFAGRQALLDYAAQKGIPVVQTKAKPWSTDENLYHISYEAGILEDPDVTPPEDMWKLTVDPSKAPAAGESIAIDFVDGIPVHVENTTDGTHVPADKSKADPLGLFLYLNTLGRRNGIGRLDLVENRFIGIKSRGCYETPGGTILIKAHRDLEGLTMDRELRKLRDELSFKYSHLLYNGLYYTPETKVILQTIASSQVGISGRVRLHLRQGTVTVLGRKALHPKTCLYNAELSSMDSSLSAAGEDAGWGFNPQDSEGFIKILAMRVRLWSAQEQARASGKE</sequence>
<dbReference type="Gene3D" id="3.90.1260.10">
    <property type="entry name" value="Argininosuccinate synthetase, chain A, domain 2"/>
    <property type="match status" value="1"/>
</dbReference>
<dbReference type="AlphaFoldDB" id="A0A1Y2HBD9"/>
<dbReference type="PROSITE" id="PS00565">
    <property type="entry name" value="ARGININOSUCCIN_SYN_2"/>
    <property type="match status" value="1"/>
</dbReference>
<keyword evidence="6" id="KW-0436">Ligase</keyword>
<dbReference type="NCBIfam" id="NF001770">
    <property type="entry name" value="PRK00509.1"/>
    <property type="match status" value="1"/>
</dbReference>
<name>A0A1Y2HBD9_9FUNG</name>
<organism evidence="14 15">
    <name type="scientific">Catenaria anguillulae PL171</name>
    <dbReference type="NCBI Taxonomy" id="765915"/>
    <lineage>
        <taxon>Eukaryota</taxon>
        <taxon>Fungi</taxon>
        <taxon>Fungi incertae sedis</taxon>
        <taxon>Blastocladiomycota</taxon>
        <taxon>Blastocladiomycetes</taxon>
        <taxon>Blastocladiales</taxon>
        <taxon>Catenariaceae</taxon>
        <taxon>Catenaria</taxon>
    </lineage>
</organism>
<feature type="domain" description="Arginosuccinate synthase C-terminal" evidence="13">
    <location>
        <begin position="184"/>
        <end position="424"/>
    </location>
</feature>
<dbReference type="PANTHER" id="PTHR11587">
    <property type="entry name" value="ARGININOSUCCINATE SYNTHASE"/>
    <property type="match status" value="1"/>
</dbReference>
<dbReference type="UniPathway" id="UPA00068">
    <property type="reaction ID" value="UER00113"/>
</dbReference>
<keyword evidence="15" id="KW-1185">Reference proteome</keyword>
<evidence type="ECO:0000256" key="7">
    <source>
        <dbReference type="ARBA" id="ARBA00022605"/>
    </source>
</evidence>